<evidence type="ECO:0000313" key="1">
    <source>
        <dbReference type="EnsemblMetazoa" id="PPA14482.1"/>
    </source>
</evidence>
<organism evidence="1 2">
    <name type="scientific">Pristionchus pacificus</name>
    <name type="common">Parasitic nematode worm</name>
    <dbReference type="NCBI Taxonomy" id="54126"/>
    <lineage>
        <taxon>Eukaryota</taxon>
        <taxon>Metazoa</taxon>
        <taxon>Ecdysozoa</taxon>
        <taxon>Nematoda</taxon>
        <taxon>Chromadorea</taxon>
        <taxon>Rhabditida</taxon>
        <taxon>Rhabditina</taxon>
        <taxon>Diplogasteromorpha</taxon>
        <taxon>Diplogasteroidea</taxon>
        <taxon>Neodiplogasteridae</taxon>
        <taxon>Pristionchus</taxon>
    </lineage>
</organism>
<reference evidence="2" key="1">
    <citation type="journal article" date="2008" name="Nat. Genet.">
        <title>The Pristionchus pacificus genome provides a unique perspective on nematode lifestyle and parasitism.</title>
        <authorList>
            <person name="Dieterich C."/>
            <person name="Clifton S.W."/>
            <person name="Schuster L.N."/>
            <person name="Chinwalla A."/>
            <person name="Delehaunty K."/>
            <person name="Dinkelacker I."/>
            <person name="Fulton L."/>
            <person name="Fulton R."/>
            <person name="Godfrey J."/>
            <person name="Minx P."/>
            <person name="Mitreva M."/>
            <person name="Roeseler W."/>
            <person name="Tian H."/>
            <person name="Witte H."/>
            <person name="Yang S.P."/>
            <person name="Wilson R.K."/>
            <person name="Sommer R.J."/>
        </authorList>
    </citation>
    <scope>NUCLEOTIDE SEQUENCE [LARGE SCALE GENOMIC DNA]</scope>
    <source>
        <strain evidence="2">PS312</strain>
    </source>
</reference>
<name>A0A2A6CIA3_PRIPA</name>
<accession>A0A8R1YFE3</accession>
<proteinExistence type="predicted"/>
<protein>
    <submittedName>
        <fullName evidence="1">Uncharacterized protein</fullName>
    </submittedName>
</protein>
<dbReference type="Proteomes" id="UP000005239">
    <property type="component" value="Unassembled WGS sequence"/>
</dbReference>
<gene>
    <name evidence="1" type="primary">WBGene00104036</name>
</gene>
<accession>A0A2A6CIA3</accession>
<dbReference type="AlphaFoldDB" id="A0A2A6CIA3"/>
<sequence length="1172" mass="134707">MDDPYGRFVAYKKDDPGSWDEEDFDRPWNKDSIDKFVRGHWQQYKRHEHASYLKDDGKEGFVNPEEFPARIEKLHKDVRDLIKRRAFNSESQSELQRGFWNAYEREYQSRLKGKKEETKINLVATSLFNCCLDEERRKKKGFIDDPAFLLWLFERNLVSRRGIATKFLDLIEWKTRGTWDYGEDETRRLEKTGEKLCSWNVLLSRRAATTLATLKKHRPDDNQEEAKMKASELWTCIQREDTDEEKEKEEEGEETASLLSSVSRDFALIRLLDNEQFDRDHDLGEMIERMAEIDWPENQLPLLLEWALRHRSAMGCTLAARIIARWSLPSTRSDLLLFIINARPPPNESEGRRRRGVGKGGGMMEGGKGEGKERFVRSLTRLFVALSYEELLTYQDLHEVYTSNKEDFDGRASQGYSLPDLLASLPLIGEAEKDGDRTRKKEYWKRIVALLNGMFCHSAHSWHDPMSAEQEAAARVIVEKVRSLSHREAHELATRAGNAILAEWHEAKGEDFRIFLPSRSALLLVCQLMDATVDSSLLPRFLLQCLPYLLGVSRLTPQLAVYASTAALFLTARCFQSHLTLHAMGAWRILRRRTAALVHTLCPAHWQTRRLVELFELELPQGCCPMQHACDVSDARDPVAVEKEATAMLQTQLEKKEKWDERRLTTVADLAGDVGAQVDTQTLRDWWRVRLVDEITSGPKKTRKSMLRLLSLSAYRGVIAVEEEVERAREGLRKDDPSIVSASLAILDTLLVGTSNRREEELLVERMIGGEAVAAVIDDIVRMMGQPCSPRVSFECTSMQSRLMKRQFGKRAMREEMEEIAMREDSADKAELYRQIARKCSANGWSGLEVEEGGRGLAAVTLFEADAARREMRWILVKEQNEKTSPTRVRLAESIWEGLRGEPSSSCLQYVLLHELRAEMIEEEEAPSHCAPAYRAFAASMISAFIGLMKEPKRLASSSSLLLPIVLFVWRDADDESRGRLRTEIRGFLRGSRGGETTHLLLIARLAVSLSEGLRGKEGREWIGPFYELIRQGVIGPERNGELFEQVLEMMERIESEDEMEDKGRKEEEEERLNFVGWSTEEILRFLKPVQEFVKVQWYEMVKPRDGKRGGLRISACRKFASDEWLDAHSLSPRGRWFCMAGKRRKLMEDMRAIQYGMEYGMDGTADNPIEI</sequence>
<keyword evidence="2" id="KW-1185">Reference proteome</keyword>
<evidence type="ECO:0000313" key="2">
    <source>
        <dbReference type="Proteomes" id="UP000005239"/>
    </source>
</evidence>
<dbReference type="EnsemblMetazoa" id="PPA14482.1">
    <property type="protein sequence ID" value="PPA14482.1"/>
    <property type="gene ID" value="WBGene00104036"/>
</dbReference>
<reference evidence="1" key="2">
    <citation type="submission" date="2022-06" db="UniProtKB">
        <authorList>
            <consortium name="EnsemblMetazoa"/>
        </authorList>
    </citation>
    <scope>IDENTIFICATION</scope>
    <source>
        <strain evidence="1">PS312</strain>
    </source>
</reference>